<dbReference type="GO" id="GO:0007165">
    <property type="term" value="P:signal transduction"/>
    <property type="evidence" value="ECO:0007669"/>
    <property type="project" value="InterPro"/>
</dbReference>
<accession>A0A0F3GV60</accession>
<sequence>MSEGLRKSKTCAVFIGEKPPERWFKEEIQFALSRRVEDTSFGVIPVLLQNAKKDNVPDFLKSNSWIDFSKGVDFEYEMYRLVCGIKGIPPGRWSVKAKESNVCHNKLTELKDFVACGLITQEVYVEAQRKIIDRWIVL</sequence>
<keyword evidence="2" id="KW-0808">Transferase</keyword>
<reference evidence="2 3" key="1">
    <citation type="submission" date="2015-02" db="EMBL/GenBank/DDBJ databases">
        <title>Single-cell genomics of uncultivated deep-branching MTB reveals a conserved set of magnetosome genes.</title>
        <authorList>
            <person name="Kolinko S."/>
            <person name="Richter M."/>
            <person name="Glockner F.O."/>
            <person name="Brachmann A."/>
            <person name="Schuler D."/>
        </authorList>
    </citation>
    <scope>NUCLEOTIDE SEQUENCE [LARGE SCALE GENOMIC DNA]</scope>
    <source>
        <strain evidence="2">TM-1</strain>
    </source>
</reference>
<dbReference type="InterPro" id="IPR035897">
    <property type="entry name" value="Toll_tir_struct_dom_sf"/>
</dbReference>
<gene>
    <name evidence="2" type="ORF">MBAV_003233</name>
</gene>
<proteinExistence type="predicted"/>
<keyword evidence="2" id="KW-0489">Methyltransferase</keyword>
<dbReference type="EMBL" id="LACI01001388">
    <property type="protein sequence ID" value="KJU84573.1"/>
    <property type="molecule type" value="Genomic_DNA"/>
</dbReference>
<name>A0A0F3GV60_9BACT</name>
<dbReference type="InterPro" id="IPR000157">
    <property type="entry name" value="TIR_dom"/>
</dbReference>
<dbReference type="Pfam" id="PF13676">
    <property type="entry name" value="TIR_2"/>
    <property type="match status" value="1"/>
</dbReference>
<dbReference type="GO" id="GO:0008168">
    <property type="term" value="F:methyltransferase activity"/>
    <property type="evidence" value="ECO:0007669"/>
    <property type="project" value="UniProtKB-KW"/>
</dbReference>
<keyword evidence="3" id="KW-1185">Reference proteome</keyword>
<comment type="caution">
    <text evidence="2">The sequence shown here is derived from an EMBL/GenBank/DDBJ whole genome shotgun (WGS) entry which is preliminary data.</text>
</comment>
<protein>
    <submittedName>
        <fullName evidence="2">Type 11 methyltransferase</fullName>
    </submittedName>
</protein>
<feature type="domain" description="TIR" evidence="1">
    <location>
        <begin position="1"/>
        <end position="76"/>
    </location>
</feature>
<organism evidence="2 3">
    <name type="scientific">Candidatus Magnetobacterium bavaricum</name>
    <dbReference type="NCBI Taxonomy" id="29290"/>
    <lineage>
        <taxon>Bacteria</taxon>
        <taxon>Pseudomonadati</taxon>
        <taxon>Nitrospirota</taxon>
        <taxon>Thermodesulfovibrionia</taxon>
        <taxon>Thermodesulfovibrionales</taxon>
        <taxon>Candidatus Magnetobacteriaceae</taxon>
        <taxon>Candidatus Magnetobacterium</taxon>
    </lineage>
</organism>
<evidence type="ECO:0000313" key="2">
    <source>
        <dbReference type="EMBL" id="KJU84573.1"/>
    </source>
</evidence>
<evidence type="ECO:0000259" key="1">
    <source>
        <dbReference type="Pfam" id="PF13676"/>
    </source>
</evidence>
<dbReference type="Proteomes" id="UP000033423">
    <property type="component" value="Unassembled WGS sequence"/>
</dbReference>
<evidence type="ECO:0000313" key="3">
    <source>
        <dbReference type="Proteomes" id="UP000033423"/>
    </source>
</evidence>
<dbReference type="Gene3D" id="3.40.50.10140">
    <property type="entry name" value="Toll/interleukin-1 receptor homology (TIR) domain"/>
    <property type="match status" value="1"/>
</dbReference>
<dbReference type="GO" id="GO:0032259">
    <property type="term" value="P:methylation"/>
    <property type="evidence" value="ECO:0007669"/>
    <property type="project" value="UniProtKB-KW"/>
</dbReference>
<dbReference type="AlphaFoldDB" id="A0A0F3GV60"/>